<keyword evidence="3" id="KW-0804">Transcription</keyword>
<dbReference type="InterPro" id="IPR050204">
    <property type="entry name" value="AraC_XylS_family_regulators"/>
</dbReference>
<dbReference type="PANTHER" id="PTHR46796:SF6">
    <property type="entry name" value="ARAC SUBFAMILY"/>
    <property type="match status" value="1"/>
</dbReference>
<dbReference type="Proteomes" id="UP001162135">
    <property type="component" value="Unassembled WGS sequence"/>
</dbReference>
<keyword evidence="2" id="KW-0238">DNA-binding</keyword>
<evidence type="ECO:0000313" key="5">
    <source>
        <dbReference type="EMBL" id="MDH4574064.1"/>
    </source>
</evidence>
<dbReference type="PROSITE" id="PS01124">
    <property type="entry name" value="HTH_ARAC_FAMILY_2"/>
    <property type="match status" value="1"/>
</dbReference>
<dbReference type="Gene3D" id="1.10.10.60">
    <property type="entry name" value="Homeodomain-like"/>
    <property type="match status" value="1"/>
</dbReference>
<dbReference type="InterPro" id="IPR009057">
    <property type="entry name" value="Homeodomain-like_sf"/>
</dbReference>
<dbReference type="EMBL" id="PGFS01000001">
    <property type="protein sequence ID" value="MDH4574064.1"/>
    <property type="molecule type" value="Genomic_DNA"/>
</dbReference>
<reference evidence="5" key="2">
    <citation type="submission" date="2017-11" db="EMBL/GenBank/DDBJ databases">
        <authorList>
            <person name="Das S.K."/>
        </authorList>
    </citation>
    <scope>NUCLEOTIDE SEQUENCE</scope>
    <source>
        <strain evidence="5">S4-41</strain>
    </source>
</reference>
<reference evidence="5" key="1">
    <citation type="journal article" date="2015" name="Antonie Van Leeuwenhoek">
        <title>Comparative 16S rRNA signatures and multilocus sequence analysis for the genus Salinicola and description of Salinicola acroporae sp. nov., isolated from coral Acropora digitifera.</title>
        <authorList>
            <person name="Lepcha R.T."/>
            <person name="Poddar A."/>
            <person name="Schumann P."/>
            <person name="Das S.K."/>
        </authorList>
    </citation>
    <scope>NUCLEOTIDE SEQUENCE</scope>
    <source>
        <strain evidence="5">S4-41</strain>
    </source>
</reference>
<comment type="caution">
    <text evidence="5">The sequence shown here is derived from an EMBL/GenBank/DDBJ whole genome shotgun (WGS) entry which is preliminary data.</text>
</comment>
<evidence type="ECO:0000256" key="1">
    <source>
        <dbReference type="ARBA" id="ARBA00023015"/>
    </source>
</evidence>
<accession>A0ABT6I9J3</accession>
<protein>
    <submittedName>
        <fullName evidence="5">AraC family transcriptional regulator</fullName>
    </submittedName>
</protein>
<sequence>MQTWTTQSHAQSERFSYWREVLCQAFVSLDPVLGEREAAAGFVGEVSSRPLSMSAQTRVFSRAQFVQRRGEEIRRDPVEFCFANFQLEGACVVRQDGQQTRVSAGDFSIVDTTRPYFLDFREDWRVLSFRIPREQLVSRLAAPHKATARCVSGQSGMGLVANRFARSLEQVDAGAGREVQDGLSAALNSIIAIALGATLEAQERDRLPVRDAFRLAVETYIRDHLAEPGLGPDRLAMRFKVSRRTLYALFEESSLSISGLIRELRLQRSARELLDPAHPGVLAVVLRWGFNDASHFSRLFKHRFGICPREFAAGAHDGTYAAAGDAGDVCGLS</sequence>
<feature type="domain" description="HTH araC/xylS-type" evidence="4">
    <location>
        <begin position="215"/>
        <end position="314"/>
    </location>
</feature>
<organism evidence="5 6">
    <name type="scientific">Salinicola acroporae</name>
    <dbReference type="NCBI Taxonomy" id="1541440"/>
    <lineage>
        <taxon>Bacteria</taxon>
        <taxon>Pseudomonadati</taxon>
        <taxon>Pseudomonadota</taxon>
        <taxon>Gammaproteobacteria</taxon>
        <taxon>Oceanospirillales</taxon>
        <taxon>Halomonadaceae</taxon>
        <taxon>Salinicola</taxon>
    </lineage>
</organism>
<name>A0ABT6I9J3_9GAMM</name>
<dbReference type="SMART" id="SM00342">
    <property type="entry name" value="HTH_ARAC"/>
    <property type="match status" value="1"/>
</dbReference>
<dbReference type="Pfam" id="PF14525">
    <property type="entry name" value="AraC_binding_2"/>
    <property type="match status" value="1"/>
</dbReference>
<dbReference type="PANTHER" id="PTHR46796">
    <property type="entry name" value="HTH-TYPE TRANSCRIPTIONAL ACTIVATOR RHAS-RELATED"/>
    <property type="match status" value="1"/>
</dbReference>
<evidence type="ECO:0000256" key="2">
    <source>
        <dbReference type="ARBA" id="ARBA00023125"/>
    </source>
</evidence>
<evidence type="ECO:0000259" key="4">
    <source>
        <dbReference type="PROSITE" id="PS01124"/>
    </source>
</evidence>
<dbReference type="RefSeq" id="WP_280338135.1">
    <property type="nucleotide sequence ID" value="NZ_PGFS01000001.1"/>
</dbReference>
<evidence type="ECO:0000256" key="3">
    <source>
        <dbReference type="ARBA" id="ARBA00023163"/>
    </source>
</evidence>
<keyword evidence="1" id="KW-0805">Transcription regulation</keyword>
<gene>
    <name evidence="5" type="ORF">CUR86_17625</name>
</gene>
<keyword evidence="6" id="KW-1185">Reference proteome</keyword>
<evidence type="ECO:0000313" key="6">
    <source>
        <dbReference type="Proteomes" id="UP001162135"/>
    </source>
</evidence>
<dbReference type="InterPro" id="IPR035418">
    <property type="entry name" value="AraC-bd_2"/>
</dbReference>
<dbReference type="InterPro" id="IPR018060">
    <property type="entry name" value="HTH_AraC"/>
</dbReference>
<dbReference type="Pfam" id="PF12833">
    <property type="entry name" value="HTH_18"/>
    <property type="match status" value="1"/>
</dbReference>
<dbReference type="SUPFAM" id="SSF46689">
    <property type="entry name" value="Homeodomain-like"/>
    <property type="match status" value="1"/>
</dbReference>
<proteinExistence type="predicted"/>